<evidence type="ECO:0000256" key="6">
    <source>
        <dbReference type="ARBA" id="ARBA00022692"/>
    </source>
</evidence>
<dbReference type="AlphaFoldDB" id="A0AB35IP62"/>
<evidence type="ECO:0000256" key="1">
    <source>
        <dbReference type="ARBA" id="ARBA00004651"/>
    </source>
</evidence>
<dbReference type="EMBL" id="JAQLKE010000033">
    <property type="protein sequence ID" value="MDB7085194.1"/>
    <property type="molecule type" value="Genomic_DNA"/>
</dbReference>
<feature type="transmembrane region" description="Helical" evidence="9">
    <location>
        <begin position="38"/>
        <end position="57"/>
    </location>
</feature>
<comment type="caution">
    <text evidence="10">The sequence shown here is derived from an EMBL/GenBank/DDBJ whole genome shotgun (WGS) entry which is preliminary data.</text>
</comment>
<evidence type="ECO:0000256" key="9">
    <source>
        <dbReference type="SAM" id="Phobius"/>
    </source>
</evidence>
<protein>
    <submittedName>
        <fullName evidence="10">Uncharacterized protein</fullName>
    </submittedName>
</protein>
<dbReference type="InterPro" id="IPR013853">
    <property type="entry name" value="EIIC-GAT"/>
</dbReference>
<dbReference type="PANTHER" id="PTHR37324">
    <property type="entry name" value="PTS SYSTEM GALACTITOL-SPECIFIC EIIC COMPONENT"/>
    <property type="match status" value="1"/>
</dbReference>
<evidence type="ECO:0000256" key="3">
    <source>
        <dbReference type="ARBA" id="ARBA00022475"/>
    </source>
</evidence>
<name>A0AB35IP62_9FIRM</name>
<keyword evidence="2" id="KW-0813">Transport</keyword>
<keyword evidence="6 9" id="KW-0812">Transmembrane</keyword>
<evidence type="ECO:0000256" key="5">
    <source>
        <dbReference type="ARBA" id="ARBA00022683"/>
    </source>
</evidence>
<dbReference type="RefSeq" id="WP_272019154.1">
    <property type="nucleotide sequence ID" value="NZ_JBPFLT010000043.1"/>
</dbReference>
<organism evidence="10 11">
    <name type="scientific">Thomasclavelia ramosa</name>
    <dbReference type="NCBI Taxonomy" id="1547"/>
    <lineage>
        <taxon>Bacteria</taxon>
        <taxon>Bacillati</taxon>
        <taxon>Bacillota</taxon>
        <taxon>Erysipelotrichia</taxon>
        <taxon>Erysipelotrichales</taxon>
        <taxon>Coprobacillaceae</taxon>
        <taxon>Thomasclavelia</taxon>
    </lineage>
</organism>
<gene>
    <name evidence="10" type="ORF">PM738_15410</name>
</gene>
<keyword evidence="7 9" id="KW-1133">Transmembrane helix</keyword>
<evidence type="ECO:0000256" key="2">
    <source>
        <dbReference type="ARBA" id="ARBA00022448"/>
    </source>
</evidence>
<feature type="transmembrane region" description="Helical" evidence="9">
    <location>
        <begin position="69"/>
        <end position="90"/>
    </location>
</feature>
<evidence type="ECO:0000256" key="7">
    <source>
        <dbReference type="ARBA" id="ARBA00022989"/>
    </source>
</evidence>
<comment type="subcellular location">
    <subcellularLocation>
        <location evidence="1">Cell membrane</location>
        <topology evidence="1">Multi-pass membrane protein</topology>
    </subcellularLocation>
</comment>
<accession>A0AB35IP62</accession>
<dbReference type="GO" id="GO:0005886">
    <property type="term" value="C:plasma membrane"/>
    <property type="evidence" value="ECO:0007669"/>
    <property type="project" value="UniProtKB-SubCell"/>
</dbReference>
<dbReference type="Proteomes" id="UP001211987">
    <property type="component" value="Unassembled WGS sequence"/>
</dbReference>
<evidence type="ECO:0000313" key="11">
    <source>
        <dbReference type="Proteomes" id="UP001211987"/>
    </source>
</evidence>
<keyword evidence="3" id="KW-1003">Cell membrane</keyword>
<evidence type="ECO:0000256" key="4">
    <source>
        <dbReference type="ARBA" id="ARBA00022597"/>
    </source>
</evidence>
<feature type="transmembrane region" description="Helical" evidence="9">
    <location>
        <begin position="12"/>
        <end position="32"/>
    </location>
</feature>
<proteinExistence type="predicted"/>
<dbReference type="Pfam" id="PF03611">
    <property type="entry name" value="EIIC-GAT"/>
    <property type="match status" value="1"/>
</dbReference>
<feature type="transmembrane region" description="Helical" evidence="9">
    <location>
        <begin position="110"/>
        <end position="142"/>
    </location>
</feature>
<dbReference type="GO" id="GO:0009401">
    <property type="term" value="P:phosphoenolpyruvate-dependent sugar phosphotransferase system"/>
    <property type="evidence" value="ECO:0007669"/>
    <property type="project" value="UniProtKB-KW"/>
</dbReference>
<keyword evidence="4" id="KW-0762">Sugar transport</keyword>
<evidence type="ECO:0000313" key="10">
    <source>
        <dbReference type="EMBL" id="MDB7085194.1"/>
    </source>
</evidence>
<sequence length="151" mass="16243">MGMDAALTVGHPTVMTTTLIMVPVSLLLAIILPGNKTLPFGDLAFYAFAIALMVPFFKGNIVRSILGCSLYMVTMLYLSTWLAPVITNVFKLAEYNVGTVGLVTSVNCGLWPVALFTILLQSIGWIGLVIIGVIVLGLLIYVNKIKKPAVQ</sequence>
<dbReference type="GO" id="GO:0015577">
    <property type="term" value="F:galactitol transmembrane transporter activity"/>
    <property type="evidence" value="ECO:0007669"/>
    <property type="project" value="InterPro"/>
</dbReference>
<keyword evidence="8 9" id="KW-0472">Membrane</keyword>
<dbReference type="PANTHER" id="PTHR37324:SF2">
    <property type="entry name" value="PTS SYSTEM GALACTITOL-SPECIFIC EIIC COMPONENT"/>
    <property type="match status" value="1"/>
</dbReference>
<dbReference type="InterPro" id="IPR004703">
    <property type="entry name" value="PTS_sugar-sp_permease"/>
</dbReference>
<evidence type="ECO:0000256" key="8">
    <source>
        <dbReference type="ARBA" id="ARBA00023136"/>
    </source>
</evidence>
<keyword evidence="5" id="KW-0598">Phosphotransferase system</keyword>
<reference evidence="10" key="1">
    <citation type="submission" date="2023-01" db="EMBL/GenBank/DDBJ databases">
        <title>Human gut microbiome strain richness.</title>
        <authorList>
            <person name="Chen-Liaw A."/>
        </authorList>
    </citation>
    <scope>NUCLEOTIDE SEQUENCE</scope>
    <source>
        <strain evidence="10">1001217st2_G6_1001217B_191108</strain>
    </source>
</reference>